<dbReference type="SUPFAM" id="SSF51905">
    <property type="entry name" value="FAD/NAD(P)-binding domain"/>
    <property type="match status" value="1"/>
</dbReference>
<dbReference type="NCBIfam" id="TIGR00275">
    <property type="entry name" value="aminoacetone oxidase family FAD-binding enzyme"/>
    <property type="match status" value="1"/>
</dbReference>
<protein>
    <recommendedName>
        <fullName evidence="8">HI0933 family flavoprotein</fullName>
    </recommendedName>
</protein>
<feature type="domain" description="RsdA/BaiN/AoA(So)-like insert" evidence="5">
    <location>
        <begin position="212"/>
        <end position="372"/>
    </location>
</feature>
<dbReference type="InterPro" id="IPR023166">
    <property type="entry name" value="BaiN-like_dom_sf"/>
</dbReference>
<feature type="domain" description="RsdA/BaiN/AoA(So)-like Rossmann fold-like" evidence="4">
    <location>
        <begin position="3"/>
        <end position="425"/>
    </location>
</feature>
<dbReference type="InterPro" id="IPR036188">
    <property type="entry name" value="FAD/NAD-bd_sf"/>
</dbReference>
<keyword evidence="7" id="KW-1185">Reference proteome</keyword>
<evidence type="ECO:0008006" key="8">
    <source>
        <dbReference type="Google" id="ProtNLM"/>
    </source>
</evidence>
<dbReference type="HOGENOM" id="CLU_025174_3_1_9"/>
<dbReference type="Pfam" id="PF22780">
    <property type="entry name" value="HI0933_like_1st"/>
    <property type="match status" value="1"/>
</dbReference>
<reference evidence="6 7" key="1">
    <citation type="submission" date="2011-08" db="EMBL/GenBank/DDBJ databases">
        <title>The Genome Sequence of Johnsonella ignava ATCC 51276.</title>
        <authorList>
            <consortium name="The Broad Institute Genome Sequencing Platform"/>
            <person name="Earl A."/>
            <person name="Ward D."/>
            <person name="Feldgarden M."/>
            <person name="Gevers D."/>
            <person name="Izard J."/>
            <person name="Blanton J.M."/>
            <person name="Baranova O.V."/>
            <person name="Dewhirst F.E."/>
            <person name="Young S.K."/>
            <person name="Zeng Q."/>
            <person name="Gargeya S."/>
            <person name="Fitzgerald M."/>
            <person name="Haas B."/>
            <person name="Abouelleil A."/>
            <person name="Alvarado L."/>
            <person name="Arachchi H.M."/>
            <person name="Berlin A."/>
            <person name="Brown A."/>
            <person name="Chapman S.B."/>
            <person name="Chen Z."/>
            <person name="Dunbar C."/>
            <person name="Freedman E."/>
            <person name="Gearin G."/>
            <person name="Gellesch M."/>
            <person name="Goldberg J."/>
            <person name="Griggs A."/>
            <person name="Gujja S."/>
            <person name="Heiman D."/>
            <person name="Howarth C."/>
            <person name="Larson L."/>
            <person name="Lui A."/>
            <person name="MacDonald P.J.P."/>
            <person name="Montmayeur A."/>
            <person name="Murphy C."/>
            <person name="Neiman D."/>
            <person name="Pearson M."/>
            <person name="Priest M."/>
            <person name="Roberts A."/>
            <person name="Saif S."/>
            <person name="Shea T."/>
            <person name="Shenoy N."/>
            <person name="Sisk P."/>
            <person name="Stolte C."/>
            <person name="Sykes S."/>
            <person name="Wortman J."/>
            <person name="Nusbaum C."/>
            <person name="Birren B."/>
        </authorList>
    </citation>
    <scope>NUCLEOTIDE SEQUENCE [LARGE SCALE GENOMIC DNA]</scope>
    <source>
        <strain evidence="6 7">ATCC 51276</strain>
    </source>
</reference>
<evidence type="ECO:0000256" key="1">
    <source>
        <dbReference type="ARBA" id="ARBA00001974"/>
    </source>
</evidence>
<dbReference type="STRING" id="679200.HMPREF9333_00686"/>
<evidence type="ECO:0000256" key="2">
    <source>
        <dbReference type="ARBA" id="ARBA00022630"/>
    </source>
</evidence>
<comment type="cofactor">
    <cofactor evidence="1">
        <name>FAD</name>
        <dbReference type="ChEBI" id="CHEBI:57692"/>
    </cofactor>
</comment>
<dbReference type="eggNOG" id="COG2081">
    <property type="taxonomic scope" value="Bacteria"/>
</dbReference>
<dbReference type="PATRIC" id="fig|679200.3.peg.722"/>
<dbReference type="OrthoDB" id="9773233at2"/>
<dbReference type="PANTHER" id="PTHR42887:SF2">
    <property type="entry name" value="OS12G0638800 PROTEIN"/>
    <property type="match status" value="1"/>
</dbReference>
<dbReference type="AlphaFoldDB" id="G5GGJ6"/>
<dbReference type="Gene3D" id="2.40.30.10">
    <property type="entry name" value="Translation factors"/>
    <property type="match status" value="1"/>
</dbReference>
<dbReference type="PANTHER" id="PTHR42887">
    <property type="entry name" value="OS12G0638800 PROTEIN"/>
    <property type="match status" value="1"/>
</dbReference>
<dbReference type="SUPFAM" id="SSF160996">
    <property type="entry name" value="HI0933 insert domain-like"/>
    <property type="match status" value="1"/>
</dbReference>
<proteinExistence type="predicted"/>
<dbReference type="InterPro" id="IPR055178">
    <property type="entry name" value="RsdA/BaiN/AoA(So)-like_dom"/>
</dbReference>
<name>G5GGJ6_9FIRM</name>
<dbReference type="RefSeq" id="WP_005539853.1">
    <property type="nucleotide sequence ID" value="NZ_JH378830.1"/>
</dbReference>
<keyword evidence="3" id="KW-0274">FAD</keyword>
<dbReference type="Gene3D" id="3.50.50.60">
    <property type="entry name" value="FAD/NAD(P)-binding domain"/>
    <property type="match status" value="1"/>
</dbReference>
<evidence type="ECO:0000313" key="7">
    <source>
        <dbReference type="Proteomes" id="UP000003011"/>
    </source>
</evidence>
<organism evidence="6 7">
    <name type="scientific">Johnsonella ignava ATCC 51276</name>
    <dbReference type="NCBI Taxonomy" id="679200"/>
    <lineage>
        <taxon>Bacteria</taxon>
        <taxon>Bacillati</taxon>
        <taxon>Bacillota</taxon>
        <taxon>Clostridia</taxon>
        <taxon>Lachnospirales</taxon>
        <taxon>Lachnospiraceae</taxon>
        <taxon>Johnsonella</taxon>
    </lineage>
</organism>
<gene>
    <name evidence="6" type="ORF">HMPREF9333_00686</name>
</gene>
<accession>G5GGJ6</accession>
<dbReference type="Pfam" id="PF03486">
    <property type="entry name" value="HI0933_like"/>
    <property type="match status" value="1"/>
</dbReference>
<comment type="caution">
    <text evidence="6">The sequence shown here is derived from an EMBL/GenBank/DDBJ whole genome shotgun (WGS) entry which is preliminary data.</text>
</comment>
<evidence type="ECO:0000256" key="3">
    <source>
        <dbReference type="ARBA" id="ARBA00022827"/>
    </source>
</evidence>
<dbReference type="EMBL" id="ACZL01000012">
    <property type="protein sequence ID" value="EHI56156.1"/>
    <property type="molecule type" value="Genomic_DNA"/>
</dbReference>
<dbReference type="InterPro" id="IPR057661">
    <property type="entry name" value="RsdA/BaiN/AoA(So)_Rossmann"/>
</dbReference>
<dbReference type="Proteomes" id="UP000003011">
    <property type="component" value="Unassembled WGS sequence"/>
</dbReference>
<evidence type="ECO:0000259" key="5">
    <source>
        <dbReference type="Pfam" id="PF22780"/>
    </source>
</evidence>
<evidence type="ECO:0000313" key="6">
    <source>
        <dbReference type="EMBL" id="EHI56156.1"/>
    </source>
</evidence>
<dbReference type="Gene3D" id="1.10.8.260">
    <property type="entry name" value="HI0933 insert domain-like"/>
    <property type="match status" value="1"/>
</dbReference>
<sequence length="434" mass="47940">MEIGIIGAGASGLMAAVNAAASGIRVRLLEHNDLPGRKILATGNGKCNFTNMNLSPQNYYSKKGSFVSKVIDIFSNIDSINFFKNLGIEPFDKNGYVYPTSQQASSIQQALLYECRRLGAEIINECSINDIMINKYRVESTAKVKDISESKTVIKNTPLKKYNFTLSTNRGSFYFDRLIIAAGLKAAPVTGSDGSILEIIKRLGYKIITPLPALCPLFCENKRFFKKVSGVRVRAELNLFINDKFVFSDIGEVQLTDYGISGIPAFQLARFVSKALSKGEKTELSMNFLYFVKNQKEYFKKRVNMETLEELAMLGNGLLNKKLWLALLSEAKLSPSLKTADLSSGAFNALFHMLVGFKFRVVRTADFDKAQVCCGGVDLSQIEPCSMESRLHKDLYFAGEIMDIDGMCGGYNLQWAWASGYIAGKSAGGALKKV</sequence>
<dbReference type="InterPro" id="IPR004792">
    <property type="entry name" value="BaiN-like"/>
</dbReference>
<evidence type="ECO:0000259" key="4">
    <source>
        <dbReference type="Pfam" id="PF03486"/>
    </source>
</evidence>
<keyword evidence="2" id="KW-0285">Flavoprotein</keyword>